<evidence type="ECO:0000256" key="2">
    <source>
        <dbReference type="ARBA" id="ARBA00004922"/>
    </source>
</evidence>
<dbReference type="PROSITE" id="PS00809">
    <property type="entry name" value="ADP_GLC_PYROPHOSPH_2"/>
    <property type="match status" value="1"/>
</dbReference>
<evidence type="ECO:0000256" key="7">
    <source>
        <dbReference type="ARBA" id="ARBA00022989"/>
    </source>
</evidence>
<keyword evidence="7" id="KW-1133">Transmembrane helix</keyword>
<evidence type="ECO:0000256" key="10">
    <source>
        <dbReference type="ARBA" id="ARBA00038150"/>
    </source>
</evidence>
<evidence type="ECO:0000256" key="5">
    <source>
        <dbReference type="ARBA" id="ARBA00022692"/>
    </source>
</evidence>
<sequence length="666" mass="73928">LQHPNHSSIIPNHSSSIPNHNSIILNHSSIIPNHNSIIPNHQLQHPNHSSIIPNHSSIIPNASPSIQWALHFRKPGGYIGQLSPPPPAIAHRQASIATRIDAFSEVPTGVFGEHLRRQVENRLTFLASGENPPKNAEVMAAAVVEAAAASTRLLRKLKRKEKKKKRERDSQLAQLAQPGVDVDNGDADADDAADDQLQKQKKNKKAKKRSKSVSSELTAEGNGDATVDVDAADVDGEAPPAKKKKKNKKSRQSDGVAIVYPASNCPIAINDSPVPSTKESTATSSSGRRLLHSSAAPAASCRGLLSGNANDIRRAEARYGRPEDFLDDGQLARLPCDRLTAGYWTGPVSPLELGFPIAFTVMAHHSFYQVNKLMQAVHRSHNAYCLHVDAKSSANFSAAAKRLAGCLGNVLTVESTVVWGETSVLLADLKCFRALLNGHRKWNYVINLTGQEYPIRTLMEMVRILKLMNGSNNMEKLIPSNYRLQYPAMPNATGLGGLRWYKGSAHAIISRAAVQYIMEDHRARQILDHIQRHYARGRTIPDETYYATLNHNYGILQFPGSYTGNRVTTATEYRQIYRYKIWSGRCRAGLSVRGICILGAADLQDFNSRPELIANKMYFDFQSDAFRCVQERFWNNTRADYDSNLTKSFVVPLSFYEKLEFVRHHV</sequence>
<feature type="compositionally biased region" description="Basic residues" evidence="11">
    <location>
        <begin position="241"/>
        <end position="250"/>
    </location>
</feature>
<keyword evidence="6" id="KW-0735">Signal-anchor</keyword>
<dbReference type="InterPro" id="IPR003406">
    <property type="entry name" value="Glyco_trans_14"/>
</dbReference>
<dbReference type="Pfam" id="PF02485">
    <property type="entry name" value="Branch"/>
    <property type="match status" value="1"/>
</dbReference>
<evidence type="ECO:0000256" key="3">
    <source>
        <dbReference type="ARBA" id="ARBA00022676"/>
    </source>
</evidence>
<feature type="compositionally biased region" description="Polar residues" evidence="11">
    <location>
        <begin position="273"/>
        <end position="287"/>
    </location>
</feature>
<keyword evidence="8" id="KW-0472">Membrane</keyword>
<name>A0A1I8I5K5_9PLAT</name>
<dbReference type="AlphaFoldDB" id="A0A1I8I5K5"/>
<evidence type="ECO:0000256" key="8">
    <source>
        <dbReference type="ARBA" id="ARBA00023136"/>
    </source>
</evidence>
<accession>A0A1I8I5K5</accession>
<feature type="compositionally biased region" description="Basic residues" evidence="11">
    <location>
        <begin position="199"/>
        <end position="211"/>
    </location>
</feature>
<evidence type="ECO:0000256" key="6">
    <source>
        <dbReference type="ARBA" id="ARBA00022968"/>
    </source>
</evidence>
<evidence type="ECO:0000313" key="13">
    <source>
        <dbReference type="WBParaSite" id="maker-uti_cns_0010146-snap-gene-0.1-mRNA-1"/>
    </source>
</evidence>
<keyword evidence="9" id="KW-0325">Glycoprotein</keyword>
<evidence type="ECO:0000256" key="9">
    <source>
        <dbReference type="ARBA" id="ARBA00023180"/>
    </source>
</evidence>
<evidence type="ECO:0000256" key="4">
    <source>
        <dbReference type="ARBA" id="ARBA00022679"/>
    </source>
</evidence>
<dbReference type="PANTHER" id="PTHR19297:SF185">
    <property type="entry name" value="BETA-1,3-GALACTOSYL-O-GLYCOSYL-GLYCOPROTEIN BETA-1,6-N-ACETYLGLUCOSAMINYLTRANSFERASE 3"/>
    <property type="match status" value="1"/>
</dbReference>
<dbReference type="GO" id="GO:0005978">
    <property type="term" value="P:glycogen biosynthetic process"/>
    <property type="evidence" value="ECO:0007669"/>
    <property type="project" value="InterPro"/>
</dbReference>
<keyword evidence="5" id="KW-0812">Transmembrane</keyword>
<evidence type="ECO:0000256" key="1">
    <source>
        <dbReference type="ARBA" id="ARBA00004606"/>
    </source>
</evidence>
<feature type="compositionally biased region" description="Acidic residues" evidence="11">
    <location>
        <begin position="183"/>
        <end position="194"/>
    </location>
</feature>
<evidence type="ECO:0000313" key="12">
    <source>
        <dbReference type="Proteomes" id="UP000095280"/>
    </source>
</evidence>
<feature type="region of interest" description="Disordered" evidence="11">
    <location>
        <begin position="157"/>
        <end position="255"/>
    </location>
</feature>
<comment type="similarity">
    <text evidence="10">Belongs to the glycosyltransferase 14 family.</text>
</comment>
<reference evidence="13" key="1">
    <citation type="submission" date="2016-11" db="UniProtKB">
        <authorList>
            <consortium name="WormBaseParasite"/>
        </authorList>
    </citation>
    <scope>IDENTIFICATION</scope>
</reference>
<keyword evidence="3" id="KW-0328">Glycosyltransferase</keyword>
<keyword evidence="4" id="KW-0808">Transferase</keyword>
<comment type="subcellular location">
    <subcellularLocation>
        <location evidence="1">Membrane</location>
        <topology evidence="1">Single-pass type II membrane protein</topology>
    </subcellularLocation>
</comment>
<proteinExistence type="inferred from homology"/>
<organism evidence="12 13">
    <name type="scientific">Macrostomum lignano</name>
    <dbReference type="NCBI Taxonomy" id="282301"/>
    <lineage>
        <taxon>Eukaryota</taxon>
        <taxon>Metazoa</taxon>
        <taxon>Spiralia</taxon>
        <taxon>Lophotrochozoa</taxon>
        <taxon>Platyhelminthes</taxon>
        <taxon>Rhabditophora</taxon>
        <taxon>Macrostomorpha</taxon>
        <taxon>Macrostomida</taxon>
        <taxon>Macrostomidae</taxon>
        <taxon>Macrostomum</taxon>
    </lineage>
</organism>
<feature type="region of interest" description="Disordered" evidence="11">
    <location>
        <begin position="268"/>
        <end position="291"/>
    </location>
</feature>
<dbReference type="GO" id="GO:0016020">
    <property type="term" value="C:membrane"/>
    <property type="evidence" value="ECO:0007669"/>
    <property type="project" value="UniProtKB-SubCell"/>
</dbReference>
<feature type="compositionally biased region" description="Basic residues" evidence="11">
    <location>
        <begin position="157"/>
        <end position="166"/>
    </location>
</feature>
<dbReference type="WBParaSite" id="maker-uti_cns_0010146-snap-gene-0.1-mRNA-1">
    <property type="protein sequence ID" value="maker-uti_cns_0010146-snap-gene-0.1-mRNA-1"/>
    <property type="gene ID" value="maker-uti_cns_0010146-snap-gene-0.1"/>
</dbReference>
<protein>
    <submittedName>
        <fullName evidence="13">Protein xylosyltransferase</fullName>
    </submittedName>
</protein>
<dbReference type="Proteomes" id="UP000095280">
    <property type="component" value="Unplaced"/>
</dbReference>
<dbReference type="InterPro" id="IPR005836">
    <property type="entry name" value="ADP_Glu_pyroP_CS"/>
</dbReference>
<keyword evidence="12" id="KW-1185">Reference proteome</keyword>
<evidence type="ECO:0000256" key="11">
    <source>
        <dbReference type="SAM" id="MobiDB-lite"/>
    </source>
</evidence>
<comment type="pathway">
    <text evidence="2">Protein modification; protein glycosylation.</text>
</comment>
<dbReference type="PANTHER" id="PTHR19297">
    <property type="entry name" value="GLYCOSYLTRANSFERASE 14 FAMILY MEMBER"/>
    <property type="match status" value="1"/>
</dbReference>
<dbReference type="GO" id="GO:0008375">
    <property type="term" value="F:acetylglucosaminyltransferase activity"/>
    <property type="evidence" value="ECO:0007669"/>
    <property type="project" value="TreeGrafter"/>
</dbReference>
<dbReference type="GO" id="GO:0008878">
    <property type="term" value="F:glucose-1-phosphate adenylyltransferase activity"/>
    <property type="evidence" value="ECO:0007669"/>
    <property type="project" value="InterPro"/>
</dbReference>